<dbReference type="AlphaFoldDB" id="W8GRS8"/>
<keyword evidence="2" id="KW-0813">Transport</keyword>
<sequence>MKETEIKNQISNNKNNKEEARKLHNLIKTRIKNEKKEYRNKIKEAKNELEKKELKKEAKNLFKKGLLKEGTFNNKYIIELKNVQKYYFISKNNYEHVLKGINLKIKEGEVVIILGMSGSGKTTLLNIISGLTNFNEGSTRVLNCDLFYLNENKKTKFRANHISFVFQSYNLIQSLTVNENIKIGENLRPKQKEKIEINQILESLDLLDQKNKYPFQLSGGQQQRVSIGRALAKNPTILFADEPTGALDEEKGKDAMKIILNINKIFKTTLIIVTHNPNFAKIGDHIIRIKNGEIAEDSYNKQKISIDQIKWT</sequence>
<reference evidence="7 8" key="1">
    <citation type="journal article" date="2014" name="Genome Biol. Evol.">
        <title>Phylogenomics of "Candidatus Hepatoplasma crinochetorum," a Lineage of Mollicutes Associated with Noninsect Arthropods.</title>
        <authorList>
            <person name="Leclercq S."/>
            <person name="Dittmer J."/>
            <person name="Bouchon D."/>
            <person name="Cordaux R."/>
        </authorList>
    </citation>
    <scope>NUCLEOTIDE SEQUENCE [LARGE SCALE GENOMIC DNA]</scope>
    <source>
        <strain evidence="7 8">Av</strain>
    </source>
</reference>
<dbReference type="KEGG" id="hcr:X271_00017"/>
<name>W8GRS8_9MOLU</name>
<dbReference type="CDD" id="cd03255">
    <property type="entry name" value="ABC_MJ0796_LolCDE_FtsE"/>
    <property type="match status" value="1"/>
</dbReference>
<dbReference type="InterPro" id="IPR017911">
    <property type="entry name" value="MacB-like_ATP-bd"/>
</dbReference>
<keyword evidence="7" id="KW-0378">Hydrolase</keyword>
<dbReference type="PANTHER" id="PTHR42798">
    <property type="entry name" value="LIPOPROTEIN-RELEASING SYSTEM ATP-BINDING PROTEIN LOLD"/>
    <property type="match status" value="1"/>
</dbReference>
<dbReference type="Pfam" id="PF00005">
    <property type="entry name" value="ABC_tran"/>
    <property type="match status" value="1"/>
</dbReference>
<dbReference type="PROSITE" id="PS50893">
    <property type="entry name" value="ABC_TRANSPORTER_2"/>
    <property type="match status" value="1"/>
</dbReference>
<dbReference type="InterPro" id="IPR017871">
    <property type="entry name" value="ABC_transporter-like_CS"/>
</dbReference>
<evidence type="ECO:0000313" key="8">
    <source>
        <dbReference type="Proteomes" id="UP000019450"/>
    </source>
</evidence>
<dbReference type="eggNOG" id="COG1136">
    <property type="taxonomic scope" value="Bacteria"/>
</dbReference>
<dbReference type="InterPro" id="IPR003593">
    <property type="entry name" value="AAA+_ATPase"/>
</dbReference>
<dbReference type="PROSITE" id="PS00211">
    <property type="entry name" value="ABC_TRANSPORTER_1"/>
    <property type="match status" value="1"/>
</dbReference>
<dbReference type="InterPro" id="IPR027417">
    <property type="entry name" value="P-loop_NTPase"/>
</dbReference>
<dbReference type="EC" id="3.6.3.-" evidence="7"/>
<dbReference type="PANTHER" id="PTHR42798:SF2">
    <property type="entry name" value="ABC TRANSPORTER ATP-BINDING PROTEIN MG467-RELATED"/>
    <property type="match status" value="1"/>
</dbReference>
<protein>
    <submittedName>
        <fullName evidence="7">Macrolide export ATP-binding/permease protein MacB</fullName>
        <ecNumber evidence="7">3.6.3.-</ecNumber>
    </submittedName>
</protein>
<dbReference type="GO" id="GO:0016887">
    <property type="term" value="F:ATP hydrolysis activity"/>
    <property type="evidence" value="ECO:0007669"/>
    <property type="project" value="InterPro"/>
</dbReference>
<dbReference type="Gene3D" id="3.40.50.300">
    <property type="entry name" value="P-loop containing nucleotide triphosphate hydrolases"/>
    <property type="match status" value="1"/>
</dbReference>
<dbReference type="SMART" id="SM00382">
    <property type="entry name" value="AAA"/>
    <property type="match status" value="1"/>
</dbReference>
<keyword evidence="8" id="KW-1185">Reference proteome</keyword>
<dbReference type="PATRIC" id="fig|1427984.3.peg.17"/>
<dbReference type="OrthoDB" id="9802264at2"/>
<evidence type="ECO:0000256" key="2">
    <source>
        <dbReference type="ARBA" id="ARBA00022448"/>
    </source>
</evidence>
<comment type="similarity">
    <text evidence="1">Belongs to the ABC transporter superfamily.</text>
</comment>
<organism evidence="7 8">
    <name type="scientific">Candidatus Hepatoplasma crinochetorum Av</name>
    <dbReference type="NCBI Taxonomy" id="1427984"/>
    <lineage>
        <taxon>Bacteria</taxon>
        <taxon>Bacillati</taxon>
        <taxon>Mycoplasmatota</taxon>
        <taxon>Mollicutes</taxon>
        <taxon>Candidatus Hepatoplasmataceae</taxon>
        <taxon>Candidatus Hepatoplasma</taxon>
    </lineage>
</organism>
<dbReference type="EMBL" id="CP006932">
    <property type="protein sequence ID" value="AHK22140.1"/>
    <property type="molecule type" value="Genomic_DNA"/>
</dbReference>
<keyword evidence="4 7" id="KW-0067">ATP-binding</keyword>
<dbReference type="Proteomes" id="UP000019450">
    <property type="component" value="Chromosome"/>
</dbReference>
<dbReference type="SUPFAM" id="SSF52540">
    <property type="entry name" value="P-loop containing nucleoside triphosphate hydrolases"/>
    <property type="match status" value="1"/>
</dbReference>
<evidence type="ECO:0000259" key="6">
    <source>
        <dbReference type="PROSITE" id="PS50893"/>
    </source>
</evidence>
<dbReference type="HOGENOM" id="CLU_000604_1_22_14"/>
<proteinExistence type="inferred from homology"/>
<feature type="coiled-coil region" evidence="5">
    <location>
        <begin position="1"/>
        <end position="64"/>
    </location>
</feature>
<evidence type="ECO:0000256" key="4">
    <source>
        <dbReference type="ARBA" id="ARBA00022840"/>
    </source>
</evidence>
<evidence type="ECO:0000256" key="1">
    <source>
        <dbReference type="ARBA" id="ARBA00005417"/>
    </source>
</evidence>
<dbReference type="RefSeq" id="WP_025208437.1">
    <property type="nucleotide sequence ID" value="NZ_CP006932.1"/>
</dbReference>
<evidence type="ECO:0000256" key="5">
    <source>
        <dbReference type="SAM" id="Coils"/>
    </source>
</evidence>
<keyword evidence="3" id="KW-0547">Nucleotide-binding</keyword>
<gene>
    <name evidence="7" type="primary">macB</name>
    <name evidence="7" type="ORF">X271_00017</name>
</gene>
<dbReference type="GO" id="GO:0005524">
    <property type="term" value="F:ATP binding"/>
    <property type="evidence" value="ECO:0007669"/>
    <property type="project" value="UniProtKB-KW"/>
</dbReference>
<accession>W8GRS8</accession>
<feature type="domain" description="ABC transporter" evidence="6">
    <location>
        <begin position="78"/>
        <end position="312"/>
    </location>
</feature>
<evidence type="ECO:0000256" key="3">
    <source>
        <dbReference type="ARBA" id="ARBA00022741"/>
    </source>
</evidence>
<dbReference type="STRING" id="1427984.X271_00017"/>
<keyword evidence="5" id="KW-0175">Coiled coil</keyword>
<evidence type="ECO:0000313" key="7">
    <source>
        <dbReference type="EMBL" id="AHK22140.1"/>
    </source>
</evidence>
<dbReference type="InterPro" id="IPR003439">
    <property type="entry name" value="ABC_transporter-like_ATP-bd"/>
</dbReference>